<organism evidence="6 7">
    <name type="scientific">Rhizobium alvei</name>
    <dbReference type="NCBI Taxonomy" id="1132659"/>
    <lineage>
        <taxon>Bacteria</taxon>
        <taxon>Pseudomonadati</taxon>
        <taxon>Pseudomonadota</taxon>
        <taxon>Alphaproteobacteria</taxon>
        <taxon>Hyphomicrobiales</taxon>
        <taxon>Rhizobiaceae</taxon>
        <taxon>Rhizobium/Agrobacterium group</taxon>
        <taxon>Rhizobium</taxon>
    </lineage>
</organism>
<dbReference type="EMBL" id="JAUOZU010000017">
    <property type="protein sequence ID" value="MDO6966326.1"/>
    <property type="molecule type" value="Genomic_DNA"/>
</dbReference>
<dbReference type="RefSeq" id="WP_304378251.1">
    <property type="nucleotide sequence ID" value="NZ_JAUOZU010000017.1"/>
</dbReference>
<protein>
    <submittedName>
        <fullName evidence="6">FMN reductase</fullName>
    </submittedName>
</protein>
<feature type="domain" description="NADPH-dependent FMN reductase-like" evidence="5">
    <location>
        <begin position="5"/>
        <end position="149"/>
    </location>
</feature>
<dbReference type="InterPro" id="IPR005025">
    <property type="entry name" value="FMN_Rdtase-like_dom"/>
</dbReference>
<keyword evidence="3" id="KW-0288">FMN</keyword>
<dbReference type="SUPFAM" id="SSF52218">
    <property type="entry name" value="Flavoproteins"/>
    <property type="match status" value="1"/>
</dbReference>
<dbReference type="InterPro" id="IPR029039">
    <property type="entry name" value="Flavoprotein-like_sf"/>
</dbReference>
<evidence type="ECO:0000256" key="3">
    <source>
        <dbReference type="ARBA" id="ARBA00022643"/>
    </source>
</evidence>
<dbReference type="Gene3D" id="3.40.50.360">
    <property type="match status" value="1"/>
</dbReference>
<dbReference type="InterPro" id="IPR019912">
    <property type="entry name" value="FMN_Rdtase_MsuE-like"/>
</dbReference>
<keyword evidence="4" id="KW-0560">Oxidoreductase</keyword>
<evidence type="ECO:0000256" key="2">
    <source>
        <dbReference type="ARBA" id="ARBA00022630"/>
    </source>
</evidence>
<reference evidence="6" key="2">
    <citation type="submission" date="2023-07" db="EMBL/GenBank/DDBJ databases">
        <authorList>
            <person name="Shen H."/>
        </authorList>
    </citation>
    <scope>NUCLEOTIDE SEQUENCE</scope>
    <source>
        <strain evidence="6">TNR-22</strain>
    </source>
</reference>
<keyword evidence="7" id="KW-1185">Reference proteome</keyword>
<reference evidence="6" key="1">
    <citation type="journal article" date="2015" name="Int. J. Syst. Evol. Microbiol.">
        <title>Rhizobium alvei sp. nov., isolated from a freshwater river.</title>
        <authorList>
            <person name="Sheu S.Y."/>
            <person name="Huang H.W."/>
            <person name="Young C.C."/>
            <person name="Chen W.M."/>
        </authorList>
    </citation>
    <scope>NUCLEOTIDE SEQUENCE</scope>
    <source>
        <strain evidence="6">TNR-22</strain>
    </source>
</reference>
<gene>
    <name evidence="6" type="primary">msuE</name>
    <name evidence="6" type="ORF">Q4481_20435</name>
</gene>
<evidence type="ECO:0000259" key="5">
    <source>
        <dbReference type="Pfam" id="PF03358"/>
    </source>
</evidence>
<evidence type="ECO:0000256" key="1">
    <source>
        <dbReference type="ARBA" id="ARBA00005990"/>
    </source>
</evidence>
<dbReference type="InterPro" id="IPR051814">
    <property type="entry name" value="NAD(P)H-dep_FMN_reductase"/>
</dbReference>
<comment type="caution">
    <text evidence="6">The sequence shown here is derived from an EMBL/GenBank/DDBJ whole genome shotgun (WGS) entry which is preliminary data.</text>
</comment>
<name>A0ABT8YRR0_9HYPH</name>
<evidence type="ECO:0000313" key="6">
    <source>
        <dbReference type="EMBL" id="MDO6966326.1"/>
    </source>
</evidence>
<dbReference type="PANTHER" id="PTHR43408:SF2">
    <property type="entry name" value="FMN REDUCTASE (NADPH)"/>
    <property type="match status" value="1"/>
</dbReference>
<dbReference type="Pfam" id="PF03358">
    <property type="entry name" value="FMN_red"/>
    <property type="match status" value="1"/>
</dbReference>
<sequence>MSDLRIVGISGNVKAPSRTSALLASVLKRIEERTELSPHHIDLAAKAPVLFRALRSDQLDEEGREIVSAIENADVLVVGSPVYRASYSGALKHLFDLVDFRALIGKPVVLVATGGSPLHGLMIDHQLRPLFSFFKALTLPTAIYALETDFTDYAISNPDIGARIETAVEELIAFAELGRHPVPAFRSIPSHRNDFQRGEVA</sequence>
<keyword evidence="2" id="KW-0285">Flavoprotein</keyword>
<dbReference type="PANTHER" id="PTHR43408">
    <property type="entry name" value="FMN REDUCTASE (NADPH)"/>
    <property type="match status" value="1"/>
</dbReference>
<evidence type="ECO:0000256" key="4">
    <source>
        <dbReference type="ARBA" id="ARBA00023002"/>
    </source>
</evidence>
<evidence type="ECO:0000313" key="7">
    <source>
        <dbReference type="Proteomes" id="UP001174932"/>
    </source>
</evidence>
<comment type="similarity">
    <text evidence="1">Belongs to the SsuE family.</text>
</comment>
<dbReference type="NCBIfam" id="TIGR03566">
    <property type="entry name" value="FMN_reduc_MsuE"/>
    <property type="match status" value="1"/>
</dbReference>
<dbReference type="Proteomes" id="UP001174932">
    <property type="component" value="Unassembled WGS sequence"/>
</dbReference>
<accession>A0ABT8YRR0</accession>
<proteinExistence type="inferred from homology"/>